<sequence length="57" mass="6918">MKRNKFNKVRIIETRRIFLKAKKLYTVNNKTDKVVIITNFDGLILFFIFIYGLDFFL</sequence>
<evidence type="ECO:0000313" key="2">
    <source>
        <dbReference type="EMBL" id="AEW19992.1"/>
    </source>
</evidence>
<dbReference type="EMBL" id="CP003191">
    <property type="protein sequence ID" value="AEW19992.1"/>
    <property type="molecule type" value="Genomic_DNA"/>
</dbReference>
<name>G8UI22_TANFA</name>
<evidence type="ECO:0000256" key="1">
    <source>
        <dbReference type="SAM" id="Phobius"/>
    </source>
</evidence>
<dbReference type="Proteomes" id="UP000005436">
    <property type="component" value="Chromosome"/>
</dbReference>
<proteinExistence type="predicted"/>
<feature type="transmembrane region" description="Helical" evidence="1">
    <location>
        <begin position="34"/>
        <end position="53"/>
    </location>
</feature>
<dbReference type="AlphaFoldDB" id="G8UI22"/>
<dbReference type="HOGENOM" id="CLU_2995127_0_0_10"/>
<dbReference type="KEGG" id="tfo:BFO_3183"/>
<keyword evidence="1" id="KW-0472">Membrane</keyword>
<organism evidence="2 3">
    <name type="scientific">Tannerella forsythia (strain ATCC 43037 / JCM 10827 / CCUG 21028 A / KCTC 5666 / FDC 338)</name>
    <name type="common">Bacteroides forsythus</name>
    <dbReference type="NCBI Taxonomy" id="203275"/>
    <lineage>
        <taxon>Bacteria</taxon>
        <taxon>Pseudomonadati</taxon>
        <taxon>Bacteroidota</taxon>
        <taxon>Bacteroidia</taxon>
        <taxon>Bacteroidales</taxon>
        <taxon>Tannerellaceae</taxon>
        <taxon>Tannerella</taxon>
    </lineage>
</organism>
<evidence type="ECO:0000313" key="3">
    <source>
        <dbReference type="Proteomes" id="UP000005436"/>
    </source>
</evidence>
<keyword evidence="1" id="KW-1133">Transmembrane helix</keyword>
<keyword evidence="1" id="KW-0812">Transmembrane</keyword>
<reference evidence="3" key="1">
    <citation type="submission" date="2011-12" db="EMBL/GenBank/DDBJ databases">
        <title>Complete sequence of Tannerella forsythia ATCC 43037.</title>
        <authorList>
            <person name="Dewhirst F."/>
            <person name="Tanner A."/>
            <person name="Izard J."/>
            <person name="Brinkac L."/>
            <person name="Durkin A.S."/>
            <person name="Hostetler J."/>
            <person name="Shetty J."/>
            <person name="Torralba M."/>
            <person name="Gill S."/>
            <person name="Nelson K."/>
        </authorList>
    </citation>
    <scope>NUCLEOTIDE SEQUENCE [LARGE SCALE GENOMIC DNA]</scope>
    <source>
        <strain evidence="3">ATCC 43037 / JCM 10827 / CCUG 33226 / KCTC 5666 / FDC 338</strain>
    </source>
</reference>
<keyword evidence="3" id="KW-1185">Reference proteome</keyword>
<protein>
    <submittedName>
        <fullName evidence="2">Uncharacterized protein</fullName>
    </submittedName>
</protein>
<gene>
    <name evidence="2" type="ordered locus">BFO_3183</name>
</gene>
<dbReference type="PATRIC" id="fig|203275.8.peg.2745"/>
<accession>G8UI22</accession>